<dbReference type="Proteomes" id="UP000198806">
    <property type="component" value="Unassembled WGS sequence"/>
</dbReference>
<feature type="region of interest" description="Disordered" evidence="1">
    <location>
        <begin position="1"/>
        <end position="29"/>
    </location>
</feature>
<dbReference type="EMBL" id="FOWD01000053">
    <property type="protein sequence ID" value="SFO64000.1"/>
    <property type="molecule type" value="Genomic_DNA"/>
</dbReference>
<dbReference type="OrthoDB" id="2068073at2"/>
<sequence>MDYNNFRKVKITRQTDQKSVENDPFPSRLNINEKDNDSLIIDDNTVYEIDLDCFERAKRNRMNERTDRTRR</sequence>
<keyword evidence="3" id="KW-1185">Reference proteome</keyword>
<accession>A0A1I5IUH2</accession>
<reference evidence="2 3" key="1">
    <citation type="submission" date="2016-10" db="EMBL/GenBank/DDBJ databases">
        <authorList>
            <person name="de Groot N.N."/>
        </authorList>
    </citation>
    <scope>NUCLEOTIDE SEQUENCE [LARGE SCALE GENOMIC DNA]</scope>
    <source>
        <strain evidence="2 3">DSM 1283</strain>
    </source>
</reference>
<evidence type="ECO:0000256" key="1">
    <source>
        <dbReference type="SAM" id="MobiDB-lite"/>
    </source>
</evidence>
<protein>
    <submittedName>
        <fullName evidence="2">Uncharacterized protein</fullName>
    </submittedName>
</protein>
<organism evidence="2 3">
    <name type="scientific">Anaerocolumna aminovalerica</name>
    <dbReference type="NCBI Taxonomy" id="1527"/>
    <lineage>
        <taxon>Bacteria</taxon>
        <taxon>Bacillati</taxon>
        <taxon>Bacillota</taxon>
        <taxon>Clostridia</taxon>
        <taxon>Lachnospirales</taxon>
        <taxon>Lachnospiraceae</taxon>
        <taxon>Anaerocolumna</taxon>
    </lineage>
</organism>
<gene>
    <name evidence="2" type="ORF">SAMN04489757_15310</name>
</gene>
<evidence type="ECO:0000313" key="2">
    <source>
        <dbReference type="EMBL" id="SFO64000.1"/>
    </source>
</evidence>
<dbReference type="RefSeq" id="WP_091688910.1">
    <property type="nucleotide sequence ID" value="NZ_BAABFM010000068.1"/>
</dbReference>
<evidence type="ECO:0000313" key="3">
    <source>
        <dbReference type="Proteomes" id="UP000198806"/>
    </source>
</evidence>
<dbReference type="AlphaFoldDB" id="A0A1I5IUH2"/>
<proteinExistence type="predicted"/>
<name>A0A1I5IUH2_9FIRM</name>